<dbReference type="PANTHER" id="PTHR43123:SF1">
    <property type="entry name" value="POLYSACCHARIDE DEACETYLASE-RELATED"/>
    <property type="match status" value="1"/>
</dbReference>
<dbReference type="Pfam" id="PF01522">
    <property type="entry name" value="Polysacc_deac_1"/>
    <property type="match status" value="1"/>
</dbReference>
<dbReference type="InterPro" id="IPR002509">
    <property type="entry name" value="NODB_dom"/>
</dbReference>
<organism evidence="2">
    <name type="scientific">Chromera velia CCMP2878</name>
    <dbReference type="NCBI Taxonomy" id="1169474"/>
    <lineage>
        <taxon>Eukaryota</taxon>
        <taxon>Sar</taxon>
        <taxon>Alveolata</taxon>
        <taxon>Colpodellida</taxon>
        <taxon>Chromeraceae</taxon>
        <taxon>Chromera</taxon>
    </lineage>
</organism>
<accession>A0A0G4HL04</accession>
<dbReference type="SUPFAM" id="SSF88713">
    <property type="entry name" value="Glycoside hydrolase/deacetylase"/>
    <property type="match status" value="1"/>
</dbReference>
<dbReference type="VEuPathDB" id="CryptoDB:Cvel_28617"/>
<dbReference type="InterPro" id="IPR017625">
    <property type="entry name" value="PuuE"/>
</dbReference>
<proteinExistence type="predicted"/>
<dbReference type="PROSITE" id="PS51677">
    <property type="entry name" value="NODB"/>
    <property type="match status" value="1"/>
</dbReference>
<dbReference type="PANTHER" id="PTHR43123">
    <property type="entry name" value="POLYSACCHARIDE DEACETYLASE-RELATED"/>
    <property type="match status" value="1"/>
</dbReference>
<dbReference type="GO" id="GO:0005975">
    <property type="term" value="P:carbohydrate metabolic process"/>
    <property type="evidence" value="ECO:0007669"/>
    <property type="project" value="InterPro"/>
</dbReference>
<dbReference type="InterPro" id="IPR011330">
    <property type="entry name" value="Glyco_hydro/deAcase_b/a-brl"/>
</dbReference>
<sequence length="261" mass="30202">MNMESLYEYGSRAGFWRLHRLFTSFKVPLTVYACSKALEEHPEAGKAMLSAGWEVASHGHRWIDYQNVPEAEERDHIKKCVEVQKKVIGVRPLGFYQGKPNVNTRRYMVEQGGFLYDNDHYNDDLPYWVSDVSPEVKEPLLIIPYTLDCNDMRFCVPQGFNSGDQFFQYLKDSFDFLYREGKEEGSPKMMTVGLHCRIVGRPGRCESLRRFLQYIQGVPDVWVTTRLEIAKHWYSNFFPPGAKTKNPLEEKLSAAGTPLLL</sequence>
<dbReference type="GO" id="GO:0016810">
    <property type="term" value="F:hydrolase activity, acting on carbon-nitrogen (but not peptide) bonds"/>
    <property type="evidence" value="ECO:0007669"/>
    <property type="project" value="InterPro"/>
</dbReference>
<evidence type="ECO:0000313" key="2">
    <source>
        <dbReference type="EMBL" id="CEM44787.1"/>
    </source>
</evidence>
<protein>
    <recommendedName>
        <fullName evidence="1">NodB homology domain-containing protein</fullName>
    </recommendedName>
</protein>
<dbReference type="AlphaFoldDB" id="A0A0G4HL04"/>
<gene>
    <name evidence="2" type="ORF">Cvel_28617</name>
</gene>
<reference evidence="2" key="1">
    <citation type="submission" date="2014-11" db="EMBL/GenBank/DDBJ databases">
        <authorList>
            <person name="Otto D Thomas"/>
            <person name="Naeem Raeece"/>
        </authorList>
    </citation>
    <scope>NUCLEOTIDE SEQUENCE</scope>
</reference>
<evidence type="ECO:0000259" key="1">
    <source>
        <dbReference type="PROSITE" id="PS51677"/>
    </source>
</evidence>
<dbReference type="EMBL" id="CDMZ01003014">
    <property type="protein sequence ID" value="CEM44787.1"/>
    <property type="molecule type" value="Genomic_DNA"/>
</dbReference>
<name>A0A0G4HL04_9ALVE</name>
<feature type="domain" description="NodB homology" evidence="1">
    <location>
        <begin position="1"/>
        <end position="224"/>
    </location>
</feature>
<dbReference type="CDD" id="cd10977">
    <property type="entry name" value="CE4_PuuE_SpCDA1"/>
    <property type="match status" value="1"/>
</dbReference>
<dbReference type="Gene3D" id="3.20.20.370">
    <property type="entry name" value="Glycoside hydrolase/deacetylase"/>
    <property type="match status" value="1"/>
</dbReference>